<organism evidence="2 3">
    <name type="scientific">Glomus cerebriforme</name>
    <dbReference type="NCBI Taxonomy" id="658196"/>
    <lineage>
        <taxon>Eukaryota</taxon>
        <taxon>Fungi</taxon>
        <taxon>Fungi incertae sedis</taxon>
        <taxon>Mucoromycota</taxon>
        <taxon>Glomeromycotina</taxon>
        <taxon>Glomeromycetes</taxon>
        <taxon>Glomerales</taxon>
        <taxon>Glomeraceae</taxon>
        <taxon>Glomus</taxon>
    </lineage>
</organism>
<gene>
    <name evidence="2" type="ORF">C1645_814414</name>
</gene>
<name>A0A397TJR0_9GLOM</name>
<dbReference type="EMBL" id="QKYT01000033">
    <property type="protein sequence ID" value="RIA97176.1"/>
    <property type="molecule type" value="Genomic_DNA"/>
</dbReference>
<reference evidence="2 3" key="1">
    <citation type="submission" date="2018-06" db="EMBL/GenBank/DDBJ databases">
        <title>Comparative genomics reveals the genomic features of Rhizophagus irregularis, R. cerebriforme, R. diaphanum and Gigaspora rosea, and their symbiotic lifestyle signature.</title>
        <authorList>
            <person name="Morin E."/>
            <person name="San Clemente H."/>
            <person name="Chen E.C.H."/>
            <person name="De La Providencia I."/>
            <person name="Hainaut M."/>
            <person name="Kuo A."/>
            <person name="Kohler A."/>
            <person name="Murat C."/>
            <person name="Tang N."/>
            <person name="Roy S."/>
            <person name="Loubradou J."/>
            <person name="Henrissat B."/>
            <person name="Grigoriev I.V."/>
            <person name="Corradi N."/>
            <person name="Roux C."/>
            <person name="Martin F.M."/>
        </authorList>
    </citation>
    <scope>NUCLEOTIDE SEQUENCE [LARGE SCALE GENOMIC DNA]</scope>
    <source>
        <strain evidence="2 3">DAOM 227022</strain>
    </source>
</reference>
<dbReference type="AlphaFoldDB" id="A0A397TJR0"/>
<protein>
    <submittedName>
        <fullName evidence="2">Uncharacterized protein</fullName>
    </submittedName>
</protein>
<sequence length="97" mass="10719">MPTKKSEMDTANSAEEDINRARIVALAVKEACAILSSEQNQKDGWEAARQLILQNKLLTEAEKKNLIVLLQPKQSSSSSSSPSSSLNATFDKRYCFD</sequence>
<dbReference type="Proteomes" id="UP000265703">
    <property type="component" value="Unassembled WGS sequence"/>
</dbReference>
<feature type="region of interest" description="Disordered" evidence="1">
    <location>
        <begin position="71"/>
        <end position="97"/>
    </location>
</feature>
<dbReference type="OrthoDB" id="2431913at2759"/>
<evidence type="ECO:0000256" key="1">
    <source>
        <dbReference type="SAM" id="MobiDB-lite"/>
    </source>
</evidence>
<accession>A0A397TJR0</accession>
<proteinExistence type="predicted"/>
<feature type="compositionally biased region" description="Low complexity" evidence="1">
    <location>
        <begin position="75"/>
        <end position="85"/>
    </location>
</feature>
<keyword evidence="3" id="KW-1185">Reference proteome</keyword>
<evidence type="ECO:0000313" key="3">
    <source>
        <dbReference type="Proteomes" id="UP000265703"/>
    </source>
</evidence>
<evidence type="ECO:0000313" key="2">
    <source>
        <dbReference type="EMBL" id="RIA97176.1"/>
    </source>
</evidence>
<comment type="caution">
    <text evidence="2">The sequence shown here is derived from an EMBL/GenBank/DDBJ whole genome shotgun (WGS) entry which is preliminary data.</text>
</comment>